<dbReference type="PANTHER" id="PTHR48100:SF1">
    <property type="entry name" value="HISTIDINE PHOSPHATASE FAMILY PROTEIN-RELATED"/>
    <property type="match status" value="1"/>
</dbReference>
<dbReference type="EMBL" id="CP049228">
    <property type="protein sequence ID" value="QIH23721.1"/>
    <property type="molecule type" value="Genomic_DNA"/>
</dbReference>
<accession>A0A6G7B9U5</accession>
<evidence type="ECO:0000256" key="1">
    <source>
        <dbReference type="PIRSR" id="PIRSR613078-1"/>
    </source>
</evidence>
<feature type="binding site" evidence="2">
    <location>
        <position position="58"/>
    </location>
    <ligand>
        <name>substrate</name>
    </ligand>
</feature>
<proteinExistence type="predicted"/>
<dbReference type="Pfam" id="PF00300">
    <property type="entry name" value="His_Phos_1"/>
    <property type="match status" value="1"/>
</dbReference>
<organism evidence="3 4">
    <name type="scientific">Lactobacillus iners</name>
    <dbReference type="NCBI Taxonomy" id="147802"/>
    <lineage>
        <taxon>Bacteria</taxon>
        <taxon>Bacillati</taxon>
        <taxon>Bacillota</taxon>
        <taxon>Bacilli</taxon>
        <taxon>Lactobacillales</taxon>
        <taxon>Lactobacillaceae</taxon>
        <taxon>Lactobacillus</taxon>
    </lineage>
</organism>
<dbReference type="GO" id="GO:0005737">
    <property type="term" value="C:cytoplasm"/>
    <property type="evidence" value="ECO:0007669"/>
    <property type="project" value="TreeGrafter"/>
</dbReference>
<dbReference type="SUPFAM" id="SSF53254">
    <property type="entry name" value="Phosphoglycerate mutase-like"/>
    <property type="match status" value="1"/>
</dbReference>
<dbReference type="InterPro" id="IPR029033">
    <property type="entry name" value="His_PPase_superfam"/>
</dbReference>
<dbReference type="SMART" id="SM00855">
    <property type="entry name" value="PGAM"/>
    <property type="match status" value="1"/>
</dbReference>
<dbReference type="InterPro" id="IPR050275">
    <property type="entry name" value="PGM_Phosphatase"/>
</dbReference>
<feature type="binding site" evidence="2">
    <location>
        <begin position="7"/>
        <end position="14"/>
    </location>
    <ligand>
        <name>substrate</name>
    </ligand>
</feature>
<sequence length="218" mass="25203">MQLYFVRHGKTEWNLEGRYQGCHGNSPLLPESYEDIKRLSLFLKDTKFVAFYASPLERALQTALKIKENMNIDVPVIADNRLREFDLGELEGMKFSEAERLYPDQIKAFRHEPDLYDPRKFHGESFSHMIKRGKLLIDEITSKYSGNNDKVLLVSHGAALCALIRSLEGYRLADLRKRGGLINTSLTILETKDSINFNELRWNETSYLGRKITSRDSI</sequence>
<protein>
    <submittedName>
        <fullName evidence="3">Histidine phosphatase family protein</fullName>
    </submittedName>
</protein>
<feature type="active site" description="Proton donor/acceptor" evidence="1">
    <location>
        <position position="84"/>
    </location>
</feature>
<dbReference type="PANTHER" id="PTHR48100">
    <property type="entry name" value="BROAD-SPECIFICITY PHOSPHATASE YOR283W-RELATED"/>
    <property type="match status" value="1"/>
</dbReference>
<evidence type="ECO:0000256" key="2">
    <source>
        <dbReference type="PIRSR" id="PIRSR613078-2"/>
    </source>
</evidence>
<name>A0A6G7B9U5_9LACO</name>
<dbReference type="RefSeq" id="WP_006731690.1">
    <property type="nucleotide sequence ID" value="NZ_CABKQA010000001.1"/>
</dbReference>
<dbReference type="Gene3D" id="3.40.50.1240">
    <property type="entry name" value="Phosphoglycerate mutase-like"/>
    <property type="match status" value="1"/>
</dbReference>
<dbReference type="GO" id="GO:0016791">
    <property type="term" value="F:phosphatase activity"/>
    <property type="evidence" value="ECO:0007669"/>
    <property type="project" value="TreeGrafter"/>
</dbReference>
<dbReference type="AlphaFoldDB" id="A0A6G7B9U5"/>
<gene>
    <name evidence="3" type="ORF">G6Z83_03210</name>
</gene>
<dbReference type="Proteomes" id="UP000501676">
    <property type="component" value="Chromosome"/>
</dbReference>
<feature type="active site" description="Tele-phosphohistidine intermediate" evidence="1">
    <location>
        <position position="8"/>
    </location>
</feature>
<dbReference type="CDD" id="cd07067">
    <property type="entry name" value="HP_PGM_like"/>
    <property type="match status" value="1"/>
</dbReference>
<evidence type="ECO:0000313" key="3">
    <source>
        <dbReference type="EMBL" id="QIH23721.1"/>
    </source>
</evidence>
<evidence type="ECO:0000313" key="4">
    <source>
        <dbReference type="Proteomes" id="UP000501676"/>
    </source>
</evidence>
<dbReference type="InterPro" id="IPR013078">
    <property type="entry name" value="His_Pase_superF_clade-1"/>
</dbReference>
<reference evidence="3 4" key="1">
    <citation type="submission" date="2020-02" db="EMBL/GenBank/DDBJ databases">
        <title>Complete genome sequences of six Lactobacillus iners strains isolated from the human vagina.</title>
        <authorList>
            <person name="France M.T."/>
            <person name="Rutt L."/>
            <person name="Narina S."/>
            <person name="Arbaugh S."/>
            <person name="Humphrys M.S."/>
            <person name="Ma B."/>
            <person name="Hayward M.R."/>
            <person name="Relman D."/>
            <person name="Kwon D.S."/>
            <person name="Ravel J."/>
        </authorList>
    </citation>
    <scope>NUCLEOTIDE SEQUENCE [LARGE SCALE GENOMIC DNA]</scope>
    <source>
        <strain evidence="3 4">C0210C1</strain>
    </source>
</reference>